<evidence type="ECO:0000313" key="8">
    <source>
        <dbReference type="EMBL" id="RDY10206.1"/>
    </source>
</evidence>
<dbReference type="GO" id="GO:0004519">
    <property type="term" value="F:endonuclease activity"/>
    <property type="evidence" value="ECO:0007669"/>
    <property type="project" value="UniProtKB-KW"/>
</dbReference>
<keyword evidence="1" id="KW-0808">Transferase</keyword>
<feature type="domain" description="Reverse transcriptase RNase H-like" evidence="7">
    <location>
        <begin position="2"/>
        <end position="34"/>
    </location>
</feature>
<keyword evidence="9" id="KW-1185">Reference proteome</keyword>
<evidence type="ECO:0000256" key="2">
    <source>
        <dbReference type="ARBA" id="ARBA00022695"/>
    </source>
</evidence>
<gene>
    <name evidence="8" type="ORF">CR513_05312</name>
</gene>
<evidence type="ECO:0000256" key="1">
    <source>
        <dbReference type="ARBA" id="ARBA00022679"/>
    </source>
</evidence>
<keyword evidence="3" id="KW-0540">Nuclease</keyword>
<comment type="caution">
    <text evidence="8">The sequence shown here is derived from an EMBL/GenBank/DDBJ whole genome shotgun (WGS) entry which is preliminary data.</text>
</comment>
<evidence type="ECO:0000256" key="5">
    <source>
        <dbReference type="ARBA" id="ARBA00022801"/>
    </source>
</evidence>
<proteinExistence type="predicted"/>
<protein>
    <recommendedName>
        <fullName evidence="7">Reverse transcriptase RNase H-like domain-containing protein</fullName>
    </recommendedName>
</protein>
<evidence type="ECO:0000313" key="9">
    <source>
        <dbReference type="Proteomes" id="UP000257109"/>
    </source>
</evidence>
<dbReference type="Proteomes" id="UP000257109">
    <property type="component" value="Unassembled WGS sequence"/>
</dbReference>
<feature type="non-terminal residue" evidence="8">
    <location>
        <position position="1"/>
    </location>
</feature>
<keyword evidence="4" id="KW-0255">Endonuclease</keyword>
<dbReference type="OrthoDB" id="1938712at2759"/>
<evidence type="ECO:0000259" key="7">
    <source>
        <dbReference type="Pfam" id="PF17917"/>
    </source>
</evidence>
<keyword evidence="5" id="KW-0378">Hydrolase</keyword>
<sequence>MVFALKMWRHYLYSTRFEVFSDHKSLKYLFGQELNMSYHLGKANVVVNILSRKSMHMLTLMVRDLDLIEQFRDLSLICKVGQQENPFLAKQVEIITQGEVSRFEIGANRVVRLKSTVCVVSVLDIRKLILEEGHKSNMNVCPSAIKIYQDLERIFFVAWYEEIGGQVWVEHHKSLGFLQPLYVPKWKWDIISMDFMSGFPRT</sequence>
<dbReference type="GO" id="GO:0003964">
    <property type="term" value="F:RNA-directed DNA polymerase activity"/>
    <property type="evidence" value="ECO:0007669"/>
    <property type="project" value="UniProtKB-KW"/>
</dbReference>
<dbReference type="EMBL" id="QJKJ01000890">
    <property type="protein sequence ID" value="RDY10206.1"/>
    <property type="molecule type" value="Genomic_DNA"/>
</dbReference>
<keyword evidence="6" id="KW-0695">RNA-directed DNA polymerase</keyword>
<name>A0A371I5A5_MUCPR</name>
<dbReference type="GO" id="GO:0016787">
    <property type="term" value="F:hydrolase activity"/>
    <property type="evidence" value="ECO:0007669"/>
    <property type="project" value="UniProtKB-KW"/>
</dbReference>
<keyword evidence="2" id="KW-0548">Nucleotidyltransferase</keyword>
<organism evidence="8 9">
    <name type="scientific">Mucuna pruriens</name>
    <name type="common">Velvet bean</name>
    <name type="synonym">Dolichos pruriens</name>
    <dbReference type="NCBI Taxonomy" id="157652"/>
    <lineage>
        <taxon>Eukaryota</taxon>
        <taxon>Viridiplantae</taxon>
        <taxon>Streptophyta</taxon>
        <taxon>Embryophyta</taxon>
        <taxon>Tracheophyta</taxon>
        <taxon>Spermatophyta</taxon>
        <taxon>Magnoliopsida</taxon>
        <taxon>eudicotyledons</taxon>
        <taxon>Gunneridae</taxon>
        <taxon>Pentapetalae</taxon>
        <taxon>rosids</taxon>
        <taxon>fabids</taxon>
        <taxon>Fabales</taxon>
        <taxon>Fabaceae</taxon>
        <taxon>Papilionoideae</taxon>
        <taxon>50 kb inversion clade</taxon>
        <taxon>NPAAA clade</taxon>
        <taxon>indigoferoid/millettioid clade</taxon>
        <taxon>Phaseoleae</taxon>
        <taxon>Mucuna</taxon>
    </lineage>
</organism>
<dbReference type="Pfam" id="PF17917">
    <property type="entry name" value="RT_RNaseH"/>
    <property type="match status" value="1"/>
</dbReference>
<dbReference type="InterPro" id="IPR041373">
    <property type="entry name" value="RT_RNaseH"/>
</dbReference>
<evidence type="ECO:0000256" key="4">
    <source>
        <dbReference type="ARBA" id="ARBA00022759"/>
    </source>
</evidence>
<reference evidence="8" key="1">
    <citation type="submission" date="2018-05" db="EMBL/GenBank/DDBJ databases">
        <title>Draft genome of Mucuna pruriens seed.</title>
        <authorList>
            <person name="Nnadi N.E."/>
            <person name="Vos R."/>
            <person name="Hasami M.H."/>
            <person name="Devisetty U.K."/>
            <person name="Aguiy J.C."/>
        </authorList>
    </citation>
    <scope>NUCLEOTIDE SEQUENCE [LARGE SCALE GENOMIC DNA]</scope>
    <source>
        <strain evidence="8">JCA_2017</strain>
    </source>
</reference>
<evidence type="ECO:0000256" key="6">
    <source>
        <dbReference type="ARBA" id="ARBA00022918"/>
    </source>
</evidence>
<dbReference type="AlphaFoldDB" id="A0A371I5A5"/>
<accession>A0A371I5A5</accession>
<evidence type="ECO:0000256" key="3">
    <source>
        <dbReference type="ARBA" id="ARBA00022722"/>
    </source>
</evidence>